<evidence type="ECO:0000313" key="5">
    <source>
        <dbReference type="Proteomes" id="UP000057134"/>
    </source>
</evidence>
<evidence type="ECO:0000256" key="3">
    <source>
        <dbReference type="ARBA" id="ARBA00022842"/>
    </source>
</evidence>
<keyword evidence="3" id="KW-0460">Magnesium</keyword>
<dbReference type="EMBL" id="CP011269">
    <property type="protein sequence ID" value="ALI27015.1"/>
    <property type="molecule type" value="Genomic_DNA"/>
</dbReference>
<sequence length="425" mass="45075">MTRRLDDAVLADVDRRLSAADAQLVNQYPGDDGRRQPIHTVYVPGNRYSATTPADWGSAALAAAKDGGGLDAVAALVGASTGTGCEPETLAALVETKLTTEPIEDLRIDFEDGYGTFDDATEDADVAQAIAALRIALDTGTSTPFVGTRFKCFEAGTRARGLRTLDMFVSGLVVSGGLPDGLTLTLPKVTSIDQVEAMVVVASALEGANGLPAGRIRFEVQVETPQAILGADGRAPVAQFIHAGQGRVSSLHYGTYDYSASLGIAAAYQSMEHPAADHAKNVMQLAVAGTGVHMSDGSTNILPVGDPDNVAMAWKLHARLVRRHLERGIYQGWDMHPAQLVTRYLATYAFYRGAFAPAAARLRNYVHRLDSTVMDEPATARALANVIHRGSVCGALITDEIEAATDLPMSTVRDIALGRTTRSNQ</sequence>
<dbReference type="GO" id="GO:0003824">
    <property type="term" value="F:catalytic activity"/>
    <property type="evidence" value="ECO:0007669"/>
    <property type="project" value="InterPro"/>
</dbReference>
<dbReference type="PANTHER" id="PTHR32308:SF10">
    <property type="entry name" value="CITRATE LYASE SUBUNIT BETA"/>
    <property type="match status" value="1"/>
</dbReference>
<evidence type="ECO:0000256" key="1">
    <source>
        <dbReference type="ARBA" id="ARBA00001946"/>
    </source>
</evidence>
<evidence type="ECO:0000313" key="4">
    <source>
        <dbReference type="EMBL" id="ALI27015.1"/>
    </source>
</evidence>
<gene>
    <name evidence="4" type="ORF">XA26_31850</name>
</gene>
<dbReference type="STRING" id="1766.XA26_31850"/>
<dbReference type="InterPro" id="IPR040442">
    <property type="entry name" value="Pyrv_kinase-like_dom_sf"/>
</dbReference>
<protein>
    <submittedName>
        <fullName evidence="4">Uncharacterized protein</fullName>
    </submittedName>
</protein>
<name>A0A0N7H8S2_MYCFO</name>
<organism evidence="4 5">
    <name type="scientific">Mycolicibacterium fortuitum</name>
    <name type="common">Mycobacterium fortuitum</name>
    <dbReference type="NCBI Taxonomy" id="1766"/>
    <lineage>
        <taxon>Bacteria</taxon>
        <taxon>Bacillati</taxon>
        <taxon>Actinomycetota</taxon>
        <taxon>Actinomycetes</taxon>
        <taxon>Mycobacteriales</taxon>
        <taxon>Mycobacteriaceae</taxon>
        <taxon>Mycolicibacterium</taxon>
    </lineage>
</organism>
<dbReference type="InterPro" id="IPR054255">
    <property type="entry name" value="DUF6986"/>
</dbReference>
<dbReference type="Pfam" id="PF22484">
    <property type="entry name" value="DUF6986"/>
    <property type="match status" value="1"/>
</dbReference>
<dbReference type="Gene3D" id="3.20.20.60">
    <property type="entry name" value="Phosphoenolpyruvate-binding domains"/>
    <property type="match status" value="1"/>
</dbReference>
<dbReference type="SUPFAM" id="SSF51621">
    <property type="entry name" value="Phosphoenolpyruvate/pyruvate domain"/>
    <property type="match status" value="1"/>
</dbReference>
<keyword evidence="5" id="KW-1185">Reference proteome</keyword>
<dbReference type="KEGG" id="mft:XA26_31850"/>
<evidence type="ECO:0000256" key="2">
    <source>
        <dbReference type="ARBA" id="ARBA00022723"/>
    </source>
</evidence>
<dbReference type="InterPro" id="IPR015813">
    <property type="entry name" value="Pyrv/PenolPyrv_kinase-like_dom"/>
</dbReference>
<accession>A0A0N7H8S2</accession>
<dbReference type="AlphaFoldDB" id="A0A0N7H8S2"/>
<reference evidence="4 5" key="1">
    <citation type="journal article" date="2015" name="MBio">
        <title>Enzymatic Degradation of Phenazines Can Generate Energy and Protect Sensitive Organisms from Toxicity.</title>
        <authorList>
            <person name="Costa K.C."/>
            <person name="Bergkessel M."/>
            <person name="Saunders S."/>
            <person name="Korlach J."/>
            <person name="Newman D.K."/>
        </authorList>
    </citation>
    <scope>NUCLEOTIDE SEQUENCE [LARGE SCALE GENOMIC DNA]</scope>
    <source>
        <strain evidence="4 5">CT6</strain>
    </source>
</reference>
<proteinExistence type="predicted"/>
<dbReference type="PANTHER" id="PTHR32308">
    <property type="entry name" value="LYASE BETA SUBUNIT, PUTATIVE (AFU_ORTHOLOGUE AFUA_4G13030)-RELATED"/>
    <property type="match status" value="1"/>
</dbReference>
<dbReference type="RefSeq" id="WP_054602332.1">
    <property type="nucleotide sequence ID" value="NZ_CP011269.1"/>
</dbReference>
<dbReference type="GO" id="GO:0000287">
    <property type="term" value="F:magnesium ion binding"/>
    <property type="evidence" value="ECO:0007669"/>
    <property type="project" value="TreeGrafter"/>
</dbReference>
<comment type="cofactor">
    <cofactor evidence="1">
        <name>Mg(2+)</name>
        <dbReference type="ChEBI" id="CHEBI:18420"/>
    </cofactor>
</comment>
<dbReference type="GO" id="GO:0006107">
    <property type="term" value="P:oxaloacetate metabolic process"/>
    <property type="evidence" value="ECO:0007669"/>
    <property type="project" value="TreeGrafter"/>
</dbReference>
<keyword evidence="2" id="KW-0479">Metal-binding</keyword>
<dbReference type="PATRIC" id="fig|1766.6.peg.3170"/>
<dbReference type="Proteomes" id="UP000057134">
    <property type="component" value="Chromosome"/>
</dbReference>